<feature type="active site" description="Nucleophile" evidence="6">
    <location>
        <position position="104"/>
    </location>
</feature>
<dbReference type="GO" id="GO:0008236">
    <property type="term" value="F:serine-type peptidase activity"/>
    <property type="evidence" value="ECO:0007669"/>
    <property type="project" value="UniProtKB-KW"/>
</dbReference>
<feature type="active site" description="Charge relay system" evidence="6">
    <location>
        <position position="286"/>
    </location>
</feature>
<keyword evidence="10" id="KW-1185">Reference proteome</keyword>
<comment type="similarity">
    <text evidence="1">Belongs to the peptidase S66 family.</text>
</comment>
<keyword evidence="4" id="KW-0378">Hydrolase</keyword>
<feature type="domain" description="LD-carboxypeptidase N-terminal" evidence="7">
    <location>
        <begin position="4"/>
        <end position="124"/>
    </location>
</feature>
<dbReference type="Pfam" id="PF02016">
    <property type="entry name" value="Peptidase_S66"/>
    <property type="match status" value="1"/>
</dbReference>
<dbReference type="InterPro" id="IPR027461">
    <property type="entry name" value="Carboxypeptidase_A_C_sf"/>
</dbReference>
<dbReference type="RefSeq" id="WP_068948164.1">
    <property type="nucleotide sequence ID" value="NZ_CP015922.1"/>
</dbReference>
<dbReference type="InterPro" id="IPR003507">
    <property type="entry name" value="S66_fam"/>
</dbReference>
<dbReference type="Proteomes" id="UP000078463">
    <property type="component" value="Chromosome"/>
</dbReference>
<dbReference type="OrthoDB" id="9807329at2"/>
<evidence type="ECO:0000256" key="1">
    <source>
        <dbReference type="ARBA" id="ARBA00010233"/>
    </source>
</evidence>
<dbReference type="SUPFAM" id="SSF52317">
    <property type="entry name" value="Class I glutamine amidotransferase-like"/>
    <property type="match status" value="1"/>
</dbReference>
<name>A0A191UDR9_9BURK</name>
<feature type="domain" description="LD-carboxypeptidase C-terminal" evidence="8">
    <location>
        <begin position="181"/>
        <end position="301"/>
    </location>
</feature>
<sequence length="314" mass="34279">MKSIHLIAPSGACLDEKSPLAGIAWLKDQGIAIHNPDCVHRVHERFAGSDVQRLNELNQLATLDPQQTAMAMRGGYGIHRLLPNIEWNAIAQAIKNGLQICGHSDFTTFELGLLAKTGAITLSGPMLNYDFGKIDEAGKAIAPDEFMWKHFLSAVQDRKLDCVIHSKQVFLGQASSGVKAGMLWGGNLTVLASLIGTPYLPSLSQTKGGILFLEDVNEHPYRLERTLMQLLDAGVLGNQSAILLGGFSAYRLYENDKGYTLERAIEMIRERLPKDIPVLTDLPFGHQANKLTLPVGANASLDYSATGFTLKASW</sequence>
<dbReference type="InterPro" id="IPR027478">
    <property type="entry name" value="LdcA_N"/>
</dbReference>
<dbReference type="CDD" id="cd07025">
    <property type="entry name" value="Peptidase_S66"/>
    <property type="match status" value="1"/>
</dbReference>
<dbReference type="STRING" id="1743168.A8O14_03035"/>
<dbReference type="KEGG" id="pwu:A8O14_03035"/>
<evidence type="ECO:0000256" key="6">
    <source>
        <dbReference type="PIRSR" id="PIRSR028757-1"/>
    </source>
</evidence>
<evidence type="ECO:0000259" key="7">
    <source>
        <dbReference type="Pfam" id="PF02016"/>
    </source>
</evidence>
<keyword evidence="2 9" id="KW-0121">Carboxypeptidase</keyword>
<evidence type="ECO:0000256" key="5">
    <source>
        <dbReference type="ARBA" id="ARBA00022825"/>
    </source>
</evidence>
<evidence type="ECO:0000313" key="10">
    <source>
        <dbReference type="Proteomes" id="UP000078463"/>
    </source>
</evidence>
<dbReference type="EMBL" id="CP015922">
    <property type="protein sequence ID" value="ANI99159.1"/>
    <property type="molecule type" value="Genomic_DNA"/>
</dbReference>
<protein>
    <submittedName>
        <fullName evidence="9">LD-carboxypeptidase</fullName>
    </submittedName>
</protein>
<proteinExistence type="inferred from homology"/>
<dbReference type="GO" id="GO:0006508">
    <property type="term" value="P:proteolysis"/>
    <property type="evidence" value="ECO:0007669"/>
    <property type="project" value="UniProtKB-KW"/>
</dbReference>
<evidence type="ECO:0000313" key="9">
    <source>
        <dbReference type="EMBL" id="ANI99159.1"/>
    </source>
</evidence>
<dbReference type="PIRSF" id="PIRSF028757">
    <property type="entry name" value="LD-carboxypeptidase"/>
    <property type="match status" value="1"/>
</dbReference>
<evidence type="ECO:0000259" key="8">
    <source>
        <dbReference type="Pfam" id="PF17676"/>
    </source>
</evidence>
<dbReference type="InterPro" id="IPR040449">
    <property type="entry name" value="Peptidase_S66_N"/>
</dbReference>
<feature type="active site" description="Charge relay system" evidence="6">
    <location>
        <position position="214"/>
    </location>
</feature>
<organism evidence="9 10">
    <name type="scientific">Polynucleobacter wuianus</name>
    <dbReference type="NCBI Taxonomy" id="1743168"/>
    <lineage>
        <taxon>Bacteria</taxon>
        <taxon>Pseudomonadati</taxon>
        <taxon>Pseudomonadota</taxon>
        <taxon>Betaproteobacteria</taxon>
        <taxon>Burkholderiales</taxon>
        <taxon>Burkholderiaceae</taxon>
        <taxon>Polynucleobacter</taxon>
    </lineage>
</organism>
<evidence type="ECO:0000256" key="3">
    <source>
        <dbReference type="ARBA" id="ARBA00022670"/>
    </source>
</evidence>
<keyword evidence="3" id="KW-0645">Protease</keyword>
<dbReference type="InterPro" id="IPR029062">
    <property type="entry name" value="Class_I_gatase-like"/>
</dbReference>
<reference evidence="10" key="1">
    <citation type="submission" date="2016-05" db="EMBL/GenBank/DDBJ databases">
        <title>Polynucleobacter sp. QLW-P1FAT50C-4 genome.</title>
        <authorList>
            <person name="Hahn M.W."/>
        </authorList>
    </citation>
    <scope>NUCLEOTIDE SEQUENCE [LARGE SCALE GENOMIC DNA]</scope>
    <source>
        <strain evidence="10">QLW-P1FAT50C-4</strain>
    </source>
</reference>
<dbReference type="SUPFAM" id="SSF141986">
    <property type="entry name" value="LD-carboxypeptidase A C-terminal domain-like"/>
    <property type="match status" value="1"/>
</dbReference>
<dbReference type="Gene3D" id="3.50.30.60">
    <property type="entry name" value="LD-carboxypeptidase A C-terminal domain-like"/>
    <property type="match status" value="1"/>
</dbReference>
<dbReference type="Pfam" id="PF17676">
    <property type="entry name" value="Peptidase_S66C"/>
    <property type="match status" value="1"/>
</dbReference>
<dbReference type="InterPro" id="IPR040921">
    <property type="entry name" value="Peptidase_S66C"/>
</dbReference>
<keyword evidence="5" id="KW-0720">Serine protease</keyword>
<evidence type="ECO:0000256" key="4">
    <source>
        <dbReference type="ARBA" id="ARBA00022801"/>
    </source>
</evidence>
<dbReference type="PANTHER" id="PTHR30237">
    <property type="entry name" value="MURAMOYLTETRAPEPTIDE CARBOXYPEPTIDASE"/>
    <property type="match status" value="1"/>
</dbReference>
<evidence type="ECO:0000256" key="2">
    <source>
        <dbReference type="ARBA" id="ARBA00022645"/>
    </source>
</evidence>
<gene>
    <name evidence="9" type="ORF">A8O14_03035</name>
</gene>
<dbReference type="Gene3D" id="3.40.50.10740">
    <property type="entry name" value="Class I glutamine amidotransferase-like"/>
    <property type="match status" value="1"/>
</dbReference>
<dbReference type="PANTHER" id="PTHR30237:SF2">
    <property type="entry name" value="MUREIN TETRAPEPTIDE CARBOXYPEPTIDASE"/>
    <property type="match status" value="1"/>
</dbReference>
<accession>A0A191UDR9</accession>
<dbReference type="AlphaFoldDB" id="A0A191UDR9"/>
<dbReference type="GO" id="GO:0004180">
    <property type="term" value="F:carboxypeptidase activity"/>
    <property type="evidence" value="ECO:0007669"/>
    <property type="project" value="UniProtKB-KW"/>
</dbReference>